<organism evidence="1 2">
    <name type="scientific">Eumeta variegata</name>
    <name type="common">Bagworm moth</name>
    <name type="synonym">Eumeta japonica</name>
    <dbReference type="NCBI Taxonomy" id="151549"/>
    <lineage>
        <taxon>Eukaryota</taxon>
        <taxon>Metazoa</taxon>
        <taxon>Ecdysozoa</taxon>
        <taxon>Arthropoda</taxon>
        <taxon>Hexapoda</taxon>
        <taxon>Insecta</taxon>
        <taxon>Pterygota</taxon>
        <taxon>Neoptera</taxon>
        <taxon>Endopterygota</taxon>
        <taxon>Lepidoptera</taxon>
        <taxon>Glossata</taxon>
        <taxon>Ditrysia</taxon>
        <taxon>Tineoidea</taxon>
        <taxon>Psychidae</taxon>
        <taxon>Oiketicinae</taxon>
        <taxon>Eumeta</taxon>
    </lineage>
</organism>
<dbReference type="EMBL" id="BGZK01001005">
    <property type="protein sequence ID" value="GBP68244.1"/>
    <property type="molecule type" value="Genomic_DNA"/>
</dbReference>
<evidence type="ECO:0000313" key="1">
    <source>
        <dbReference type="EMBL" id="GBP68244.1"/>
    </source>
</evidence>
<proteinExistence type="predicted"/>
<dbReference type="AlphaFoldDB" id="A0A4C1XZV2"/>
<sequence>MRLSHYARVCNACLSKIGSNRLKEQERYSQHVTTTLARQALHENMTPGGLVAFSIDMNTGVPCHIAAPTFMERVHNTYTGCTEIPVRYYISPTRKNEAMPHTRDYKTPNAAGFASAWPMVFTEDIRMPAYFWLPQSDV</sequence>
<reference evidence="1 2" key="1">
    <citation type="journal article" date="2019" name="Commun. Biol.">
        <title>The bagworm genome reveals a unique fibroin gene that provides high tensile strength.</title>
        <authorList>
            <person name="Kono N."/>
            <person name="Nakamura H."/>
            <person name="Ohtoshi R."/>
            <person name="Tomita M."/>
            <person name="Numata K."/>
            <person name="Arakawa K."/>
        </authorList>
    </citation>
    <scope>NUCLEOTIDE SEQUENCE [LARGE SCALE GENOMIC DNA]</scope>
</reference>
<evidence type="ECO:0000313" key="2">
    <source>
        <dbReference type="Proteomes" id="UP000299102"/>
    </source>
</evidence>
<accession>A0A4C1XZV2</accession>
<dbReference type="Proteomes" id="UP000299102">
    <property type="component" value="Unassembled WGS sequence"/>
</dbReference>
<keyword evidence="2" id="KW-1185">Reference proteome</keyword>
<protein>
    <submittedName>
        <fullName evidence="1">Uncharacterized protein</fullName>
    </submittedName>
</protein>
<name>A0A4C1XZV2_EUMVA</name>
<comment type="caution">
    <text evidence="1">The sequence shown here is derived from an EMBL/GenBank/DDBJ whole genome shotgun (WGS) entry which is preliminary data.</text>
</comment>
<gene>
    <name evidence="1" type="ORF">EVAR_48609_1</name>
</gene>